<dbReference type="InterPro" id="IPR011989">
    <property type="entry name" value="ARM-like"/>
</dbReference>
<keyword evidence="2" id="KW-0597">Phosphoprotein</keyword>
<dbReference type="SUPFAM" id="SSF48371">
    <property type="entry name" value="ARM repeat"/>
    <property type="match status" value="1"/>
</dbReference>
<dbReference type="AlphaFoldDB" id="A0AAW1QE31"/>
<feature type="region of interest" description="Disordered" evidence="6">
    <location>
        <begin position="638"/>
        <end position="765"/>
    </location>
</feature>
<dbReference type="InterPro" id="IPR039678">
    <property type="entry name" value="CTNNBL1"/>
</dbReference>
<dbReference type="GO" id="GO:0005681">
    <property type="term" value="C:spliceosomal complex"/>
    <property type="evidence" value="ECO:0007669"/>
    <property type="project" value="TreeGrafter"/>
</dbReference>
<dbReference type="Proteomes" id="UP001489004">
    <property type="component" value="Unassembled WGS sequence"/>
</dbReference>
<dbReference type="SMART" id="SM01156">
    <property type="entry name" value="DUF1716"/>
    <property type="match status" value="1"/>
</dbReference>
<dbReference type="PANTHER" id="PTHR14978:SF0">
    <property type="entry name" value="BETA-CATENIN-LIKE PROTEIN 1"/>
    <property type="match status" value="1"/>
</dbReference>
<feature type="compositionally biased region" description="Basic and acidic residues" evidence="6">
    <location>
        <begin position="656"/>
        <end position="744"/>
    </location>
</feature>
<keyword evidence="5" id="KW-0539">Nucleus</keyword>
<evidence type="ECO:0000256" key="5">
    <source>
        <dbReference type="ARBA" id="ARBA00023242"/>
    </source>
</evidence>
<keyword evidence="3" id="KW-0677">Repeat</keyword>
<dbReference type="Pfam" id="PF08216">
    <property type="entry name" value="CTNNBL"/>
    <property type="match status" value="1"/>
</dbReference>
<dbReference type="Gene3D" id="1.25.10.10">
    <property type="entry name" value="Leucine-rich Repeat Variant"/>
    <property type="match status" value="1"/>
</dbReference>
<feature type="domain" description="Beta-catenin-like protein 1 N-terminal" evidence="7">
    <location>
        <begin position="80"/>
        <end position="194"/>
    </location>
</feature>
<feature type="compositionally biased region" description="Basic and acidic residues" evidence="6">
    <location>
        <begin position="752"/>
        <end position="765"/>
    </location>
</feature>
<dbReference type="InterPro" id="IPR016024">
    <property type="entry name" value="ARM-type_fold"/>
</dbReference>
<comment type="caution">
    <text evidence="8">The sequence shown here is derived from an EMBL/GenBank/DDBJ whole genome shotgun (WGS) entry which is preliminary data.</text>
</comment>
<evidence type="ECO:0000256" key="6">
    <source>
        <dbReference type="SAM" id="MobiDB-lite"/>
    </source>
</evidence>
<dbReference type="PANTHER" id="PTHR14978">
    <property type="entry name" value="BETA-CATENIN-LIKE PROTEIN 1 NUCLEAR ASSOCIATED PROTEIN"/>
    <property type="match status" value="1"/>
</dbReference>
<keyword evidence="9" id="KW-1185">Reference proteome</keyword>
<protein>
    <recommendedName>
        <fullName evidence="7">Beta-catenin-like protein 1 N-terminal domain-containing protein</fullName>
    </recommendedName>
</protein>
<feature type="compositionally biased region" description="Low complexity" evidence="6">
    <location>
        <begin position="641"/>
        <end position="654"/>
    </location>
</feature>
<organism evidence="8 9">
    <name type="scientific">[Myrmecia] bisecta</name>
    <dbReference type="NCBI Taxonomy" id="41462"/>
    <lineage>
        <taxon>Eukaryota</taxon>
        <taxon>Viridiplantae</taxon>
        <taxon>Chlorophyta</taxon>
        <taxon>core chlorophytes</taxon>
        <taxon>Trebouxiophyceae</taxon>
        <taxon>Trebouxiales</taxon>
        <taxon>Trebouxiaceae</taxon>
        <taxon>Myrmecia</taxon>
    </lineage>
</organism>
<proteinExistence type="predicted"/>
<evidence type="ECO:0000256" key="4">
    <source>
        <dbReference type="ARBA" id="ARBA00023054"/>
    </source>
</evidence>
<comment type="subcellular location">
    <subcellularLocation>
        <location evidence="1">Nucleus</location>
    </subcellularLocation>
</comment>
<reference evidence="8 9" key="1">
    <citation type="journal article" date="2024" name="Nat. Commun.">
        <title>Phylogenomics reveals the evolutionary origins of lichenization in chlorophyte algae.</title>
        <authorList>
            <person name="Puginier C."/>
            <person name="Libourel C."/>
            <person name="Otte J."/>
            <person name="Skaloud P."/>
            <person name="Haon M."/>
            <person name="Grisel S."/>
            <person name="Petersen M."/>
            <person name="Berrin J.G."/>
            <person name="Delaux P.M."/>
            <person name="Dal Grande F."/>
            <person name="Keller J."/>
        </authorList>
    </citation>
    <scope>NUCLEOTIDE SEQUENCE [LARGE SCALE GENOMIC DNA]</scope>
    <source>
        <strain evidence="8 9">SAG 2043</strain>
    </source>
</reference>
<evidence type="ECO:0000256" key="1">
    <source>
        <dbReference type="ARBA" id="ARBA00004123"/>
    </source>
</evidence>
<evidence type="ECO:0000313" key="8">
    <source>
        <dbReference type="EMBL" id="KAK9819672.1"/>
    </source>
</evidence>
<evidence type="ECO:0000256" key="3">
    <source>
        <dbReference type="ARBA" id="ARBA00022737"/>
    </source>
</evidence>
<evidence type="ECO:0000313" key="9">
    <source>
        <dbReference type="Proteomes" id="UP001489004"/>
    </source>
</evidence>
<dbReference type="EMBL" id="JALJOR010000003">
    <property type="protein sequence ID" value="KAK9819672.1"/>
    <property type="molecule type" value="Genomic_DNA"/>
</dbReference>
<evidence type="ECO:0000259" key="7">
    <source>
        <dbReference type="SMART" id="SM01156"/>
    </source>
</evidence>
<sequence>MSRQAPTAVLQAALRSFETAQEVKKELDAAAAPFIPSASFVGSRPGYYFTSGEQGVGYYADPRQPKQNVLEDKQESLKPQAAEPVDANELLREAEKQAGDDGAQQLQLLDAKGLKRLVLVFERKYKENMEMRMKHSDAPEKFMDSEVDLDESVRSLQAIAGSPELYPELIRMNTVPSLLQLLSHENTDIAAGVIDLFRELTDSDVVEDSEEEARALVDHLIESNAVELLVHRLGMLSEGIPEEATAVFNALSIFENMVEVQPSVAETLLERSRLLKWILNRLKVREFDSNKQYVSELLAILLQNSRANQKRLTDANGIDIILQALAPFRGRDPQTTDEEEYIENLFDALCSCLMNELNKTKFVGDEGVELMVLIMKGKRFARAGACKTLDFALTRCPAACEHFVDTLGLKSLFGIFMGKSKMKRHKDEDTNEAEEEERAVSIISNLFQGLARGSRRDRVAAKFVENEFEKCDRLMELFVRYQKRVAAEEARILSMENDEDVDDEYVLLARMDAGLYTLQQCATIIGHLWFVGDLGVRKRILMLLHQQSMTLAGVRAVLVEFHHNIGVEGGEEEQARQRDKVRKMILAMGGAEQELEKEEPQPTQQEMDAAVMAELVDGAVGNGHAPEGEADVDMDMEDDMAGAGARPPADAPPDNGRSEADADRQEKASSLSKEEEGEAGRRQPSADDADRHLEARHRDRKEHGDRKERKERKDKDRHRDKDKDKERHKERDGKRKERDADKERRKEKRHRDHGDERDERKRDRR</sequence>
<accession>A0AAW1QE31</accession>
<evidence type="ECO:0000256" key="2">
    <source>
        <dbReference type="ARBA" id="ARBA00022553"/>
    </source>
</evidence>
<dbReference type="InterPro" id="IPR013180">
    <property type="entry name" value="CTNNBL1_N"/>
</dbReference>
<name>A0AAW1QE31_9CHLO</name>
<keyword evidence="4" id="KW-0175">Coiled coil</keyword>
<gene>
    <name evidence="8" type="ORF">WJX72_000948</name>
</gene>
<dbReference type="FunFam" id="1.25.10.10:FF:000245">
    <property type="entry name" value="Beta-catenin-like protein 1 isoform A"/>
    <property type="match status" value="1"/>
</dbReference>